<comment type="caution">
    <text evidence="2">The sequence shown here is derived from an EMBL/GenBank/DDBJ whole genome shotgun (WGS) entry which is preliminary data.</text>
</comment>
<dbReference type="OrthoDB" id="7973140at2"/>
<sequence length="371" mass="40561">MKLLYIVHDLHDSAVIRRVQMFRAAEVDVVVAGFRRRDAVPADVAGAPVIDLGRTQDARFVQRVAAVLRNIALPGRLLAAAQGCDVIVGRNLEALALALRARKAAPRARIVYECLDIHRLLLGSSWPARLLQAIEAWMLVRVDLVLTSSPAFERDYFAHRPTLHAPVLLLENKLFVLDGAPPQPLVPSSGPPWVIAWFGMLRCARTFDILAALAARHAGRIEVHIAGRPSPAVFDDFEVRVAAAPHLRYLGPYAAEDLPRFYQPCHFAWAIDYFEEGLNSKWLLPNRLYEAASFGVVPIALRSVETGKWLDSHNAGLTIDDGLEALAALGTLSQADYATLRAAVTALDPGDLTATIADCRALRVALEGKSA</sequence>
<keyword evidence="3" id="KW-1185">Reference proteome</keyword>
<dbReference type="Pfam" id="PF13579">
    <property type="entry name" value="Glyco_trans_4_4"/>
    <property type="match status" value="1"/>
</dbReference>
<accession>A0A4S1XAZ2</accession>
<evidence type="ECO:0000313" key="3">
    <source>
        <dbReference type="Proteomes" id="UP000306147"/>
    </source>
</evidence>
<feature type="domain" description="Glycosyltransferase subfamily 4-like N-terminal" evidence="1">
    <location>
        <begin position="22"/>
        <end position="159"/>
    </location>
</feature>
<dbReference type="EMBL" id="SRXT01000004">
    <property type="protein sequence ID" value="TGX53499.1"/>
    <property type="molecule type" value="Genomic_DNA"/>
</dbReference>
<protein>
    <recommendedName>
        <fullName evidence="1">Glycosyltransferase subfamily 4-like N-terminal domain-containing protein</fullName>
    </recommendedName>
</protein>
<evidence type="ECO:0000313" key="2">
    <source>
        <dbReference type="EMBL" id="TGX53499.1"/>
    </source>
</evidence>
<dbReference type="InterPro" id="IPR028098">
    <property type="entry name" value="Glyco_trans_4-like_N"/>
</dbReference>
<name>A0A4S1XAZ2_9SPHN</name>
<dbReference type="AlphaFoldDB" id="A0A4S1XAZ2"/>
<dbReference type="GO" id="GO:0016757">
    <property type="term" value="F:glycosyltransferase activity"/>
    <property type="evidence" value="ECO:0007669"/>
    <property type="project" value="UniProtKB-ARBA"/>
</dbReference>
<gene>
    <name evidence="2" type="ORF">E5A73_11730</name>
</gene>
<dbReference type="Gene3D" id="3.40.50.11010">
    <property type="match status" value="1"/>
</dbReference>
<evidence type="ECO:0000259" key="1">
    <source>
        <dbReference type="Pfam" id="PF13579"/>
    </source>
</evidence>
<organism evidence="2 3">
    <name type="scientific">Sphingomonas gei</name>
    <dbReference type="NCBI Taxonomy" id="1395960"/>
    <lineage>
        <taxon>Bacteria</taxon>
        <taxon>Pseudomonadati</taxon>
        <taxon>Pseudomonadota</taxon>
        <taxon>Alphaproteobacteria</taxon>
        <taxon>Sphingomonadales</taxon>
        <taxon>Sphingomonadaceae</taxon>
        <taxon>Sphingomonas</taxon>
    </lineage>
</organism>
<dbReference type="RefSeq" id="WP_135964005.1">
    <property type="nucleotide sequence ID" value="NZ_SRXT01000004.1"/>
</dbReference>
<dbReference type="Proteomes" id="UP000306147">
    <property type="component" value="Unassembled WGS sequence"/>
</dbReference>
<dbReference type="SUPFAM" id="SSF53756">
    <property type="entry name" value="UDP-Glycosyltransferase/glycogen phosphorylase"/>
    <property type="match status" value="1"/>
</dbReference>
<proteinExistence type="predicted"/>
<reference evidence="2 3" key="1">
    <citation type="submission" date="2019-04" db="EMBL/GenBank/DDBJ databases">
        <title>Sphingomonas psychrotolerans sp. nov., isolated from soil in the Tianshan Mountains, Xinjiang, China.</title>
        <authorList>
            <person name="Luo Y."/>
            <person name="Sheng H."/>
        </authorList>
    </citation>
    <scope>NUCLEOTIDE SEQUENCE [LARGE SCALE GENOMIC DNA]</scope>
    <source>
        <strain evidence="2 3">ZFGT-11</strain>
    </source>
</reference>
<dbReference type="Gene3D" id="3.40.50.2000">
    <property type="entry name" value="Glycogen Phosphorylase B"/>
    <property type="match status" value="1"/>
</dbReference>